<dbReference type="InterPro" id="IPR001452">
    <property type="entry name" value="SH3_domain"/>
</dbReference>
<organism evidence="4 5">
    <name type="scientific">Paragonimus skrjabini miyazakii</name>
    <dbReference type="NCBI Taxonomy" id="59628"/>
    <lineage>
        <taxon>Eukaryota</taxon>
        <taxon>Metazoa</taxon>
        <taxon>Spiralia</taxon>
        <taxon>Lophotrochozoa</taxon>
        <taxon>Platyhelminthes</taxon>
        <taxon>Trematoda</taxon>
        <taxon>Digenea</taxon>
        <taxon>Plagiorchiida</taxon>
        <taxon>Troglotremata</taxon>
        <taxon>Troglotrematidae</taxon>
        <taxon>Paragonimus</taxon>
    </lineage>
</organism>
<keyword evidence="5" id="KW-1185">Reference proteome</keyword>
<sequence length="116" mass="13505">ERRRAGPVYIPKFKCGFEVKTTNYDPTLFHYDRPGVDLNPEHRYTQLTGYDKELIHSNRRTAKVISSFCAIHPHEPTLQKGEYVELLNDRGQWYRVKNSEGDIGLCPSENVIVVKR</sequence>
<dbReference type="InterPro" id="IPR036028">
    <property type="entry name" value="SH3-like_dom_sf"/>
</dbReference>
<name>A0A8S9YWH4_9TREM</name>
<evidence type="ECO:0000256" key="2">
    <source>
        <dbReference type="PROSITE-ProRule" id="PRU00192"/>
    </source>
</evidence>
<dbReference type="EMBL" id="JTDE01002463">
    <property type="protein sequence ID" value="KAF7257331.1"/>
    <property type="molecule type" value="Genomic_DNA"/>
</dbReference>
<dbReference type="AlphaFoldDB" id="A0A8S9YWH4"/>
<dbReference type="SUPFAM" id="SSF50044">
    <property type="entry name" value="SH3-domain"/>
    <property type="match status" value="1"/>
</dbReference>
<evidence type="ECO:0000313" key="4">
    <source>
        <dbReference type="EMBL" id="KAF7257331.1"/>
    </source>
</evidence>
<comment type="caution">
    <text evidence="4">The sequence shown here is derived from an EMBL/GenBank/DDBJ whole genome shotgun (WGS) entry which is preliminary data.</text>
</comment>
<evidence type="ECO:0000259" key="3">
    <source>
        <dbReference type="PROSITE" id="PS50002"/>
    </source>
</evidence>
<reference evidence="4" key="1">
    <citation type="submission" date="2019-07" db="EMBL/GenBank/DDBJ databases">
        <title>Annotation for the trematode Paragonimus miyazaki's.</title>
        <authorList>
            <person name="Choi Y.-J."/>
        </authorList>
    </citation>
    <scope>NUCLEOTIDE SEQUENCE</scope>
    <source>
        <strain evidence="4">Japan</strain>
    </source>
</reference>
<dbReference type="OrthoDB" id="26539at2759"/>
<keyword evidence="1 2" id="KW-0728">SH3 domain</keyword>
<dbReference type="PROSITE" id="PS50002">
    <property type="entry name" value="SH3"/>
    <property type="match status" value="1"/>
</dbReference>
<feature type="domain" description="SH3" evidence="3">
    <location>
        <begin position="57"/>
        <end position="116"/>
    </location>
</feature>
<dbReference type="Pfam" id="PF00018">
    <property type="entry name" value="SH3_1"/>
    <property type="match status" value="1"/>
</dbReference>
<dbReference type="Proteomes" id="UP000822476">
    <property type="component" value="Unassembled WGS sequence"/>
</dbReference>
<proteinExistence type="predicted"/>
<feature type="non-terminal residue" evidence="4">
    <location>
        <position position="1"/>
    </location>
</feature>
<evidence type="ECO:0000256" key="1">
    <source>
        <dbReference type="ARBA" id="ARBA00022443"/>
    </source>
</evidence>
<gene>
    <name evidence="4" type="ORF">EG68_05907</name>
</gene>
<dbReference type="Gene3D" id="2.30.30.40">
    <property type="entry name" value="SH3 Domains"/>
    <property type="match status" value="1"/>
</dbReference>
<evidence type="ECO:0000313" key="5">
    <source>
        <dbReference type="Proteomes" id="UP000822476"/>
    </source>
</evidence>
<protein>
    <recommendedName>
        <fullName evidence="3">SH3 domain-containing protein</fullName>
    </recommendedName>
</protein>
<accession>A0A8S9YWH4</accession>